<evidence type="ECO:0000256" key="1">
    <source>
        <dbReference type="SAM" id="SignalP"/>
    </source>
</evidence>
<organism evidence="2 3">
    <name type="scientific">Paenibacillus segetis</name>
    <dbReference type="NCBI Taxonomy" id="1325360"/>
    <lineage>
        <taxon>Bacteria</taxon>
        <taxon>Bacillati</taxon>
        <taxon>Bacillota</taxon>
        <taxon>Bacilli</taxon>
        <taxon>Bacillales</taxon>
        <taxon>Paenibacillaceae</taxon>
        <taxon>Paenibacillus</taxon>
    </lineage>
</organism>
<protein>
    <recommendedName>
        <fullName evidence="4">Lipoprotein</fullName>
    </recommendedName>
</protein>
<name>A0ABQ1YF11_9BACL</name>
<evidence type="ECO:0008006" key="4">
    <source>
        <dbReference type="Google" id="ProtNLM"/>
    </source>
</evidence>
<proteinExistence type="predicted"/>
<dbReference type="RefSeq" id="WP_188538450.1">
    <property type="nucleotide sequence ID" value="NZ_BMFT01000001.1"/>
</dbReference>
<sequence length="139" mass="16038">MKLFKIMISMILMTGLMACNSVSETVNVLRSTTVAQEYSGSIMNVDKIELVDGSTGYRKSIQDKAEIQTFISNIKDLVLIPDKNQEGRTGYIYRIIFYEQEEVKLDFIPNAVNNTYYEPNADLLKIINKEFEERFGREF</sequence>
<gene>
    <name evidence="2" type="ORF">GCM10008013_21180</name>
</gene>
<feature type="signal peptide" evidence="1">
    <location>
        <begin position="1"/>
        <end position="18"/>
    </location>
</feature>
<dbReference type="EMBL" id="BMFT01000001">
    <property type="protein sequence ID" value="GGH22616.1"/>
    <property type="molecule type" value="Genomic_DNA"/>
</dbReference>
<keyword evidence="3" id="KW-1185">Reference proteome</keyword>
<dbReference type="Proteomes" id="UP000659344">
    <property type="component" value="Unassembled WGS sequence"/>
</dbReference>
<evidence type="ECO:0000313" key="3">
    <source>
        <dbReference type="Proteomes" id="UP000659344"/>
    </source>
</evidence>
<comment type="caution">
    <text evidence="2">The sequence shown here is derived from an EMBL/GenBank/DDBJ whole genome shotgun (WGS) entry which is preliminary data.</text>
</comment>
<feature type="chain" id="PRO_5046650621" description="Lipoprotein" evidence="1">
    <location>
        <begin position="19"/>
        <end position="139"/>
    </location>
</feature>
<evidence type="ECO:0000313" key="2">
    <source>
        <dbReference type="EMBL" id="GGH22616.1"/>
    </source>
</evidence>
<accession>A0ABQ1YF11</accession>
<reference evidence="3" key="1">
    <citation type="journal article" date="2019" name="Int. J. Syst. Evol. Microbiol.">
        <title>The Global Catalogue of Microorganisms (GCM) 10K type strain sequencing project: providing services to taxonomists for standard genome sequencing and annotation.</title>
        <authorList>
            <consortium name="The Broad Institute Genomics Platform"/>
            <consortium name="The Broad Institute Genome Sequencing Center for Infectious Disease"/>
            <person name="Wu L."/>
            <person name="Ma J."/>
        </authorList>
    </citation>
    <scope>NUCLEOTIDE SEQUENCE [LARGE SCALE GENOMIC DNA]</scope>
    <source>
        <strain evidence="3">CGMCC 1.12769</strain>
    </source>
</reference>
<keyword evidence="1" id="KW-0732">Signal</keyword>
<dbReference type="PROSITE" id="PS51257">
    <property type="entry name" value="PROKAR_LIPOPROTEIN"/>
    <property type="match status" value="1"/>
</dbReference>